<dbReference type="InterPro" id="IPR003964">
    <property type="entry name" value="Carb_kinase"/>
</dbReference>
<dbReference type="SUPFAM" id="SSF53633">
    <property type="entry name" value="Carbamate kinase-like"/>
    <property type="match status" value="1"/>
</dbReference>
<evidence type="ECO:0000256" key="4">
    <source>
        <dbReference type="PIRNR" id="PIRNR000723"/>
    </source>
</evidence>
<comment type="similarity">
    <text evidence="1 4">Belongs to the carbamate kinase family.</text>
</comment>
<dbReference type="RefSeq" id="WP_344615291.1">
    <property type="nucleotide sequence ID" value="NZ_BAAARV010000046.1"/>
</dbReference>
<dbReference type="PANTHER" id="PTHR30409:SF1">
    <property type="entry name" value="CARBAMATE KINASE-RELATED"/>
    <property type="match status" value="1"/>
</dbReference>
<evidence type="ECO:0000259" key="5">
    <source>
        <dbReference type="Pfam" id="PF00696"/>
    </source>
</evidence>
<dbReference type="GO" id="GO:0016301">
    <property type="term" value="F:kinase activity"/>
    <property type="evidence" value="ECO:0007669"/>
    <property type="project" value="UniProtKB-KW"/>
</dbReference>
<dbReference type="Proteomes" id="UP001501444">
    <property type="component" value="Unassembled WGS sequence"/>
</dbReference>
<keyword evidence="3 4" id="KW-0418">Kinase</keyword>
<keyword evidence="2 4" id="KW-0808">Transferase</keyword>
<sequence length="327" mass="34335">MSANASGNGRLAVVAFGGNALITDNDHSAIPDQFHNVEAMAPHVVDMIEDGWRVLVTHGNGPQVGFILRRSELAMAEVAPVPMDYAVADTQGAIGYMFNKALTNELRRRGLARPVATVVTQTLVDAADPAFVNPTKPVGAFMDEGSARRAAAELGWTVAEDAGRGWRRIVASPRPRAIVELDTIRSLLDTGVLVVACGGGGIPVTTNGQGELAGIAAVIDKDLASELLARQLRADALIIPTGVEKVAIGFGTPQQQWLDRLTVSQAVAYAESGQFGEGSMRPKVEALVGFVTANPAGAGVITDAANLGRALRRETGTWIEADDRPAL</sequence>
<evidence type="ECO:0000313" key="6">
    <source>
        <dbReference type="EMBL" id="GAA2359539.1"/>
    </source>
</evidence>
<dbReference type="Pfam" id="PF00696">
    <property type="entry name" value="AA_kinase"/>
    <property type="match status" value="1"/>
</dbReference>
<dbReference type="CDD" id="cd04235">
    <property type="entry name" value="AAK_CK"/>
    <property type="match status" value="1"/>
</dbReference>
<evidence type="ECO:0000256" key="3">
    <source>
        <dbReference type="ARBA" id="ARBA00022777"/>
    </source>
</evidence>
<dbReference type="PIRSF" id="PIRSF000723">
    <property type="entry name" value="Carbamate_kin"/>
    <property type="match status" value="1"/>
</dbReference>
<dbReference type="PRINTS" id="PR01469">
    <property type="entry name" value="CARBMTKINASE"/>
</dbReference>
<comment type="caution">
    <text evidence="6">The sequence shown here is derived from an EMBL/GenBank/DDBJ whole genome shotgun (WGS) entry which is preliminary data.</text>
</comment>
<dbReference type="NCBIfam" id="NF009007">
    <property type="entry name" value="PRK12352.1"/>
    <property type="match status" value="1"/>
</dbReference>
<dbReference type="Gene3D" id="3.40.1160.10">
    <property type="entry name" value="Acetylglutamate kinase-like"/>
    <property type="match status" value="1"/>
</dbReference>
<dbReference type="InterPro" id="IPR001048">
    <property type="entry name" value="Asp/Glu/Uridylate_kinase"/>
</dbReference>
<gene>
    <name evidence="6" type="primary">arcC</name>
    <name evidence="6" type="ORF">GCM10010170_053850</name>
</gene>
<dbReference type="PANTHER" id="PTHR30409">
    <property type="entry name" value="CARBAMATE KINASE"/>
    <property type="match status" value="1"/>
</dbReference>
<accession>A0ABN3GRV7</accession>
<keyword evidence="7" id="KW-1185">Reference proteome</keyword>
<name>A0ABN3GRV7_9ACTN</name>
<organism evidence="6 7">
    <name type="scientific">Dactylosporangium salmoneum</name>
    <dbReference type="NCBI Taxonomy" id="53361"/>
    <lineage>
        <taxon>Bacteria</taxon>
        <taxon>Bacillati</taxon>
        <taxon>Actinomycetota</taxon>
        <taxon>Actinomycetes</taxon>
        <taxon>Micromonosporales</taxon>
        <taxon>Micromonosporaceae</taxon>
        <taxon>Dactylosporangium</taxon>
    </lineage>
</organism>
<reference evidence="6 7" key="1">
    <citation type="journal article" date="2019" name="Int. J. Syst. Evol. Microbiol.">
        <title>The Global Catalogue of Microorganisms (GCM) 10K type strain sequencing project: providing services to taxonomists for standard genome sequencing and annotation.</title>
        <authorList>
            <consortium name="The Broad Institute Genomics Platform"/>
            <consortium name="The Broad Institute Genome Sequencing Center for Infectious Disease"/>
            <person name="Wu L."/>
            <person name="Ma J."/>
        </authorList>
    </citation>
    <scope>NUCLEOTIDE SEQUENCE [LARGE SCALE GENOMIC DNA]</scope>
    <source>
        <strain evidence="6 7">JCM 3272</strain>
    </source>
</reference>
<evidence type="ECO:0000256" key="1">
    <source>
        <dbReference type="ARBA" id="ARBA00011066"/>
    </source>
</evidence>
<evidence type="ECO:0000256" key="2">
    <source>
        <dbReference type="ARBA" id="ARBA00022679"/>
    </source>
</evidence>
<protein>
    <recommendedName>
        <fullName evidence="4">Carbamate kinase</fullName>
    </recommendedName>
</protein>
<dbReference type="InterPro" id="IPR036393">
    <property type="entry name" value="AceGlu_kinase-like_sf"/>
</dbReference>
<dbReference type="EMBL" id="BAAARV010000046">
    <property type="protein sequence ID" value="GAA2359539.1"/>
    <property type="molecule type" value="Genomic_DNA"/>
</dbReference>
<feature type="domain" description="Aspartate/glutamate/uridylate kinase" evidence="5">
    <location>
        <begin position="11"/>
        <end position="291"/>
    </location>
</feature>
<evidence type="ECO:0000313" key="7">
    <source>
        <dbReference type="Proteomes" id="UP001501444"/>
    </source>
</evidence>
<proteinExistence type="inferred from homology"/>